<dbReference type="InterPro" id="IPR036291">
    <property type="entry name" value="NAD(P)-bd_dom_sf"/>
</dbReference>
<name>A0A1H7HIS7_OLID1</name>
<dbReference type="NCBIfam" id="NF006139">
    <property type="entry name" value="PRK08289.1"/>
    <property type="match status" value="1"/>
</dbReference>
<dbReference type="GO" id="GO:0051287">
    <property type="term" value="F:NAD binding"/>
    <property type="evidence" value="ECO:0007669"/>
    <property type="project" value="InterPro"/>
</dbReference>
<dbReference type="GO" id="GO:0016620">
    <property type="term" value="F:oxidoreductase activity, acting on the aldehyde or oxo group of donors, NAD or NADP as acceptor"/>
    <property type="evidence" value="ECO:0007669"/>
    <property type="project" value="InterPro"/>
</dbReference>
<feature type="domain" description="Glyceraldehyde 3-phosphate dehydrogenase NAD(P) binding" evidence="3">
    <location>
        <begin position="130"/>
        <end position="292"/>
    </location>
</feature>
<dbReference type="STRING" id="407022.SAMN05661044_00391"/>
<dbReference type="InterPro" id="IPR020831">
    <property type="entry name" value="GlycerAld/Erythrose_P_DH"/>
</dbReference>
<dbReference type="InterPro" id="IPR020828">
    <property type="entry name" value="GlycerAld_3-P_DH_NAD(P)-bd"/>
</dbReference>
<dbReference type="Proteomes" id="UP000199421">
    <property type="component" value="Unassembled WGS sequence"/>
</dbReference>
<organism evidence="4 5">
    <name type="scientific">Olivibacter domesticus</name>
    <name type="common">Pseudosphingobacterium domesticum</name>
    <dbReference type="NCBI Taxonomy" id="407022"/>
    <lineage>
        <taxon>Bacteria</taxon>
        <taxon>Pseudomonadati</taxon>
        <taxon>Bacteroidota</taxon>
        <taxon>Sphingobacteriia</taxon>
        <taxon>Sphingobacteriales</taxon>
        <taxon>Sphingobacteriaceae</taxon>
        <taxon>Olivibacter</taxon>
    </lineage>
</organism>
<dbReference type="SMART" id="SM00846">
    <property type="entry name" value="Gp_dh_N"/>
    <property type="match status" value="1"/>
</dbReference>
<dbReference type="SUPFAM" id="SSF55347">
    <property type="entry name" value="Glyceraldehyde-3-phosphate dehydrogenase-like, C-terminal domain"/>
    <property type="match status" value="1"/>
</dbReference>
<evidence type="ECO:0000256" key="2">
    <source>
        <dbReference type="RuleBase" id="RU000397"/>
    </source>
</evidence>
<dbReference type="Gene3D" id="3.40.50.720">
    <property type="entry name" value="NAD(P)-binding Rossmann-like Domain"/>
    <property type="match status" value="1"/>
</dbReference>
<dbReference type="InterPro" id="IPR020830">
    <property type="entry name" value="GlycerAld_3-P_DH_AS"/>
</dbReference>
<dbReference type="EMBL" id="FOAF01000001">
    <property type="protein sequence ID" value="SEK50068.1"/>
    <property type="molecule type" value="Genomic_DNA"/>
</dbReference>
<evidence type="ECO:0000313" key="5">
    <source>
        <dbReference type="Proteomes" id="UP000199421"/>
    </source>
</evidence>
<reference evidence="5" key="1">
    <citation type="submission" date="2016-10" db="EMBL/GenBank/DDBJ databases">
        <authorList>
            <person name="Varghese N."/>
            <person name="Submissions S."/>
        </authorList>
    </citation>
    <scope>NUCLEOTIDE SEQUENCE [LARGE SCALE GENOMIC DNA]</scope>
    <source>
        <strain evidence="5">DSM 18733</strain>
    </source>
</reference>
<dbReference type="InterPro" id="IPR020829">
    <property type="entry name" value="GlycerAld_3-P_DH_cat"/>
</dbReference>
<gene>
    <name evidence="4" type="ORF">SAMN05661044_00391</name>
</gene>
<dbReference type="AlphaFoldDB" id="A0A1H7HIS7"/>
<proteinExistence type="inferred from homology"/>
<protein>
    <submittedName>
        <fullName evidence="4">Glyceraldehyde 3-phosphate dehydrogenase</fullName>
    </submittedName>
</protein>
<dbReference type="PANTHER" id="PTHR43454:SF1">
    <property type="entry name" value="GLYCERALDEHYDE 3-PHOSPHATE DEHYDROGENASE NAD(P) BINDING DOMAIN-CONTAINING PROTEIN"/>
    <property type="match status" value="1"/>
</dbReference>
<keyword evidence="1" id="KW-0560">Oxidoreductase</keyword>
<dbReference type="CDD" id="cd18126">
    <property type="entry name" value="GAPDH_I_C"/>
    <property type="match status" value="1"/>
</dbReference>
<accession>A0A1H7HIS7</accession>
<dbReference type="SUPFAM" id="SSF51735">
    <property type="entry name" value="NAD(P)-binding Rossmann-fold domains"/>
    <property type="match status" value="1"/>
</dbReference>
<evidence type="ECO:0000256" key="1">
    <source>
        <dbReference type="ARBA" id="ARBA00023002"/>
    </source>
</evidence>
<evidence type="ECO:0000259" key="3">
    <source>
        <dbReference type="SMART" id="SM00846"/>
    </source>
</evidence>
<dbReference type="RefSeq" id="WP_093317594.1">
    <property type="nucleotide sequence ID" value="NZ_FOAF01000001.1"/>
</dbReference>
<dbReference type="Pfam" id="PF00044">
    <property type="entry name" value="Gp_dh_N"/>
    <property type="match status" value="1"/>
</dbReference>
<dbReference type="PRINTS" id="PR00078">
    <property type="entry name" value="G3PDHDRGNASE"/>
</dbReference>
<evidence type="ECO:0000313" key="4">
    <source>
        <dbReference type="EMBL" id="SEK50068.1"/>
    </source>
</evidence>
<dbReference type="PANTHER" id="PTHR43454">
    <property type="entry name" value="GLYCERALDEHYDE-3-PHOSPHATE DEHYDROGENASE"/>
    <property type="match status" value="1"/>
</dbReference>
<dbReference type="Gene3D" id="3.30.360.10">
    <property type="entry name" value="Dihydrodipicolinate Reductase, domain 2"/>
    <property type="match status" value="1"/>
</dbReference>
<dbReference type="Pfam" id="PF02800">
    <property type="entry name" value="Gp_dh_C"/>
    <property type="match status" value="1"/>
</dbReference>
<sequence>MTNINQTEFQTWIEKEKKTLELIAIVGHLWLERSIELVLFRKTLVDIASSELLAIHQHAREISNKDISIFDTLEIAKAIKSSNSAPSRIDIGTLAAQWTDSHYKYATVYDFVMRRLAAHIGKDKHSIEPKDIVLYGFGRIGRLVAREIITQTGKGEQLRLKAIVARTSQTEDLSKRANLLKSDSIHHEFKGTITIDEPNNCFIVNGQRIHIINSDHPEEIDYTKYGINNALLIDNTGTLRDRVGLSKHLHAKGISKVLLTAPGKGDLPDIVVGINDKKVDFKKEDIFTCASCTTNAIVPVLQLINDNFKIQKGHVETIHAYTNDQNLLDNYHKKERRGRAAALNMVITETGAAKAVYKVIPNLAGKLTGSAVRVPVPNGSLAILNLSTHKTILLEKLEEILKNEALFGELSEQIDYSSSKELVSSDVIGNSHTAIIDGPSTLIGPDSKSLVLYVWYDNEYGYSKQVVRLAKKIAGVVRLTYY</sequence>
<keyword evidence="5" id="KW-1185">Reference proteome</keyword>
<dbReference type="OrthoDB" id="9803304at2"/>
<comment type="similarity">
    <text evidence="2">Belongs to the glyceraldehyde-3-phosphate dehydrogenase family.</text>
</comment>
<dbReference type="PROSITE" id="PS00071">
    <property type="entry name" value="GAPDH"/>
    <property type="match status" value="1"/>
</dbReference>